<dbReference type="InterPro" id="IPR057071">
    <property type="entry name" value="bHLH_INO2"/>
</dbReference>
<evidence type="ECO:0000313" key="3">
    <source>
        <dbReference type="EMBL" id="ODQ81619.1"/>
    </source>
</evidence>
<reference evidence="4" key="1">
    <citation type="submission" date="2016-05" db="EMBL/GenBank/DDBJ databases">
        <title>Comparative genomics of biotechnologically important yeasts.</title>
        <authorList>
            <consortium name="DOE Joint Genome Institute"/>
            <person name="Riley R."/>
            <person name="Haridas S."/>
            <person name="Wolfe K.H."/>
            <person name="Lopes M.R."/>
            <person name="Hittinger C.T."/>
            <person name="Goker M."/>
            <person name="Salamov A."/>
            <person name="Wisecaver J."/>
            <person name="Long T.M."/>
            <person name="Aerts A.L."/>
            <person name="Barry K."/>
            <person name="Choi C."/>
            <person name="Clum A."/>
            <person name="Coughlan A.Y."/>
            <person name="Deshpande S."/>
            <person name="Douglass A.P."/>
            <person name="Hanson S.J."/>
            <person name="Klenk H.-P."/>
            <person name="Labutti K."/>
            <person name="Lapidus A."/>
            <person name="Lindquist E."/>
            <person name="Lipzen A."/>
            <person name="Meier-Kolthoff J.P."/>
            <person name="Ohm R.A."/>
            <person name="Otillar R.P."/>
            <person name="Pangilinan J."/>
            <person name="Peng Y."/>
            <person name="Rokas A."/>
            <person name="Rosa C.A."/>
            <person name="Scheuner C."/>
            <person name="Sibirny A.A."/>
            <person name="Slot J.C."/>
            <person name="Stielow J.B."/>
            <person name="Sun H."/>
            <person name="Kurtzman C.P."/>
            <person name="Blackwell M."/>
            <person name="Grigoriev I.V."/>
            <person name="Jeffries T.W."/>
        </authorList>
    </citation>
    <scope>NUCLEOTIDE SEQUENCE [LARGE SCALE GENOMIC DNA]</scope>
    <source>
        <strain evidence="4">NRRL Y-12698</strain>
    </source>
</reference>
<feature type="region of interest" description="Disordered" evidence="1">
    <location>
        <begin position="394"/>
        <end position="475"/>
    </location>
</feature>
<dbReference type="InterPro" id="IPR011598">
    <property type="entry name" value="bHLH_dom"/>
</dbReference>
<gene>
    <name evidence="3" type="ORF">BABINDRAFT_6298</name>
</gene>
<feature type="compositionally biased region" description="Low complexity" evidence="1">
    <location>
        <begin position="423"/>
        <end position="432"/>
    </location>
</feature>
<keyword evidence="4" id="KW-1185">Reference proteome</keyword>
<proteinExistence type="predicted"/>
<dbReference type="Proteomes" id="UP000094336">
    <property type="component" value="Unassembled WGS sequence"/>
</dbReference>
<feature type="region of interest" description="Disordered" evidence="1">
    <location>
        <begin position="142"/>
        <end position="166"/>
    </location>
</feature>
<evidence type="ECO:0000313" key="4">
    <source>
        <dbReference type="Proteomes" id="UP000094336"/>
    </source>
</evidence>
<dbReference type="InterPro" id="IPR036638">
    <property type="entry name" value="HLH_DNA-bd_sf"/>
</dbReference>
<dbReference type="SUPFAM" id="SSF47459">
    <property type="entry name" value="HLH, helix-loop-helix DNA-binding domain"/>
    <property type="match status" value="1"/>
</dbReference>
<protein>
    <recommendedName>
        <fullName evidence="2">BHLH domain-containing protein</fullName>
    </recommendedName>
</protein>
<feature type="compositionally biased region" description="Polar residues" evidence="1">
    <location>
        <begin position="1"/>
        <end position="13"/>
    </location>
</feature>
<dbReference type="Gene3D" id="4.10.280.10">
    <property type="entry name" value="Helix-loop-helix DNA-binding domain"/>
    <property type="match status" value="1"/>
</dbReference>
<evidence type="ECO:0000256" key="1">
    <source>
        <dbReference type="SAM" id="MobiDB-lite"/>
    </source>
</evidence>
<dbReference type="Pfam" id="PF23179">
    <property type="entry name" value="bHLH_INO2"/>
    <property type="match status" value="1"/>
</dbReference>
<accession>A0A1E3QVD9</accession>
<dbReference type="STRING" id="984486.A0A1E3QVD9"/>
<feature type="compositionally biased region" description="Low complexity" evidence="1">
    <location>
        <begin position="142"/>
        <end position="151"/>
    </location>
</feature>
<dbReference type="GO" id="GO:0046983">
    <property type="term" value="F:protein dimerization activity"/>
    <property type="evidence" value="ECO:0007669"/>
    <property type="project" value="InterPro"/>
</dbReference>
<dbReference type="GeneID" id="30150252"/>
<dbReference type="RefSeq" id="XP_018986947.1">
    <property type="nucleotide sequence ID" value="XM_019132399.1"/>
</dbReference>
<feature type="region of interest" description="Disordered" evidence="1">
    <location>
        <begin position="1"/>
        <end position="24"/>
    </location>
</feature>
<dbReference type="EMBL" id="KV454427">
    <property type="protein sequence ID" value="ODQ81619.1"/>
    <property type="molecule type" value="Genomic_DNA"/>
</dbReference>
<feature type="region of interest" description="Disordered" evidence="1">
    <location>
        <begin position="326"/>
        <end position="347"/>
    </location>
</feature>
<sequence length="554" mass="61434">MTNNHTPSESNSSEMKDVPDSFHGRSLFNSNNHSLNMVSTNSFFSNITTHISRNSEYVQNPNSAIHPDIQVPDVPQLPLHMVSSQLPSHGMAGMPADFDDFSLDMISADMDFEAAYSTFNGLQQQHAQSEIEMLQKQQQQLLMQQTQVKLPSPSPPPPSQQSQQFAPPGLAANVADPLYTHHHFPGNTDYDIKQEFDKKLFEQHRQQILQGLKPTHPSQGLIPMSGTPLSGQDPKYFLLDLDSPNQYPDMQNHLDSLLSVTESSAIEHFLDTLDEDVSNFLQPRHVSQPSLPSEITYNLDGGYARKRAPSIHDQINEAFEYGGDYRAPAQPPATTNSRVSKPKKAVANSFGQQLSDVGAKLAKSDVSFEPIFPTYTAGQQYPEVPLQEVQHWDFPPNALSQDPSRAGSVISPAKISTNNTPLSSAPSSEFSSTKVNKAEDDTTLPGNAAKKKRTPRKALLTLEQKRENHTTSEQRRRQLIKDAFDALMDAVNGSELDNEIKPVLVKAESLEVPEKGQKKAVARSKLPSKFVVLSSVLKEMQMLESINAELKLMM</sequence>
<dbReference type="OrthoDB" id="5778525at2759"/>
<feature type="compositionally biased region" description="Basic and acidic residues" evidence="1">
    <location>
        <begin position="14"/>
        <end position="23"/>
    </location>
</feature>
<dbReference type="PROSITE" id="PS50888">
    <property type="entry name" value="BHLH"/>
    <property type="match status" value="1"/>
</dbReference>
<name>A0A1E3QVD9_9ASCO</name>
<feature type="compositionally biased region" description="Basic and acidic residues" evidence="1">
    <location>
        <begin position="463"/>
        <end position="475"/>
    </location>
</feature>
<organism evidence="3 4">
    <name type="scientific">Babjeviella inositovora NRRL Y-12698</name>
    <dbReference type="NCBI Taxonomy" id="984486"/>
    <lineage>
        <taxon>Eukaryota</taxon>
        <taxon>Fungi</taxon>
        <taxon>Dikarya</taxon>
        <taxon>Ascomycota</taxon>
        <taxon>Saccharomycotina</taxon>
        <taxon>Pichiomycetes</taxon>
        <taxon>Serinales incertae sedis</taxon>
        <taxon>Babjeviella</taxon>
    </lineage>
</organism>
<dbReference type="AlphaFoldDB" id="A0A1E3QVD9"/>
<evidence type="ECO:0000259" key="2">
    <source>
        <dbReference type="PROSITE" id="PS50888"/>
    </source>
</evidence>
<feature type="domain" description="BHLH" evidence="2">
    <location>
        <begin position="464"/>
        <end position="543"/>
    </location>
</feature>